<dbReference type="InterPro" id="IPR051469">
    <property type="entry name" value="FliN/MopA/SpaO"/>
</dbReference>
<dbReference type="GO" id="GO:0016787">
    <property type="term" value="F:hydrolase activity"/>
    <property type="evidence" value="ECO:0007669"/>
    <property type="project" value="InterPro"/>
</dbReference>
<proteinExistence type="predicted"/>
<reference evidence="4" key="1">
    <citation type="submission" date="2021-11" db="EMBL/GenBank/DDBJ databases">
        <title>Clostridia strains as spoilage organisms.</title>
        <authorList>
            <person name="Wambui J."/>
            <person name="Stevens M.J.A."/>
            <person name="Stephan R."/>
        </authorList>
    </citation>
    <scope>NUCLEOTIDE SEQUENCE</scope>
    <source>
        <strain evidence="4">CF009</strain>
    </source>
</reference>
<evidence type="ECO:0000259" key="2">
    <source>
        <dbReference type="Pfam" id="PF01052"/>
    </source>
</evidence>
<dbReference type="InterPro" id="IPR007597">
    <property type="entry name" value="CheC"/>
</dbReference>
<evidence type="ECO:0000259" key="3">
    <source>
        <dbReference type="Pfam" id="PF04509"/>
    </source>
</evidence>
<keyword evidence="4" id="KW-0282">Flagellum</keyword>
<dbReference type="GO" id="GO:0006935">
    <property type="term" value="P:chemotaxis"/>
    <property type="evidence" value="ECO:0007669"/>
    <property type="project" value="InterPro"/>
</dbReference>
<name>A0AA47I654_9CLOT</name>
<feature type="domain" description="Flagellar motor switch protein FliN-like C-terminal" evidence="2">
    <location>
        <begin position="333"/>
        <end position="403"/>
    </location>
</feature>
<dbReference type="Pfam" id="PF04509">
    <property type="entry name" value="CheC"/>
    <property type="match status" value="2"/>
</dbReference>
<evidence type="ECO:0000313" key="4">
    <source>
        <dbReference type="EMBL" id="WAG61117.1"/>
    </source>
</evidence>
<dbReference type="GO" id="GO:0071973">
    <property type="term" value="P:bacterial-type flagellum-dependent cell motility"/>
    <property type="evidence" value="ECO:0007669"/>
    <property type="project" value="InterPro"/>
</dbReference>
<feature type="region of interest" description="Disordered" evidence="1">
    <location>
        <begin position="260"/>
        <end position="293"/>
    </location>
</feature>
<dbReference type="NCBIfam" id="TIGR02480">
    <property type="entry name" value="fliN"/>
    <property type="match status" value="1"/>
</dbReference>
<sequence length="414" mass="44375">MSNGFLSQEEIDALLNGDGADKAPTADSAKEDATLAANSAEGLDTKGISEDKDIKTESIETFELTDSEKDLLGEVGNISMGSASTALSTIVGQPVNIATPVVTVSTLKQLRGTFEIPNIALDVKFTSGIAGGNLLVIKNTDAAVIASLMMGGDGNIEGKPELSEIELSAVSEAMNQMIGSAATSMATMFAREVNISPPQSKIWDEGTSPLNDDIGEDEQVVQVAFKMTIGTLVDSVIMQVLPIETAKKIVAIMMGTEASEESAKVAEPQIETKTPEAHVEEPQYEQRSAQEAPQQEYYAKPIERQEPQVEVRKAAFQPLKKAPLYNSPRNIDLILDVQLEISVVLGKTKKNIRDILNLGTGSLIELDKLAEEPVDILVNGKKVAYGEVVVVDENFGVRITSIISGEERVKTLTE</sequence>
<dbReference type="GO" id="GO:0009288">
    <property type="term" value="C:bacterial-type flagellum"/>
    <property type="evidence" value="ECO:0007669"/>
    <property type="project" value="InterPro"/>
</dbReference>
<dbReference type="AlphaFoldDB" id="A0AA47I654"/>
<dbReference type="EMBL" id="CP086239">
    <property type="protein sequence ID" value="WAG61117.1"/>
    <property type="molecule type" value="Genomic_DNA"/>
</dbReference>
<gene>
    <name evidence="4" type="primary">fliY</name>
    <name evidence="4" type="ORF">LL038_02370</name>
</gene>
<organism evidence="4 5">
    <name type="scientific">Clostridium estertheticum</name>
    <dbReference type="NCBI Taxonomy" id="238834"/>
    <lineage>
        <taxon>Bacteria</taxon>
        <taxon>Bacillati</taxon>
        <taxon>Bacillota</taxon>
        <taxon>Clostridia</taxon>
        <taxon>Eubacteriales</taxon>
        <taxon>Clostridiaceae</taxon>
        <taxon>Clostridium</taxon>
    </lineage>
</organism>
<dbReference type="CDD" id="cd17907">
    <property type="entry name" value="FliY_FliN-Y"/>
    <property type="match status" value="1"/>
</dbReference>
<accession>A0AA47I654</accession>
<keyword evidence="4" id="KW-0966">Cell projection</keyword>
<feature type="domain" description="CheC-like protein" evidence="3">
    <location>
        <begin position="68"/>
        <end position="103"/>
    </location>
</feature>
<dbReference type="Proteomes" id="UP001164733">
    <property type="component" value="Chromosome"/>
</dbReference>
<feature type="domain" description="CheC-like protein" evidence="3">
    <location>
        <begin position="165"/>
        <end position="201"/>
    </location>
</feature>
<dbReference type="RefSeq" id="WP_216122211.1">
    <property type="nucleotide sequence ID" value="NZ_CP086239.1"/>
</dbReference>
<dbReference type="PANTHER" id="PTHR43484">
    <property type="match status" value="1"/>
</dbReference>
<evidence type="ECO:0000313" key="5">
    <source>
        <dbReference type="Proteomes" id="UP001164733"/>
    </source>
</evidence>
<dbReference type="GO" id="GO:0016020">
    <property type="term" value="C:membrane"/>
    <property type="evidence" value="ECO:0007669"/>
    <property type="project" value="InterPro"/>
</dbReference>
<feature type="region of interest" description="Disordered" evidence="1">
    <location>
        <begin position="16"/>
        <end position="42"/>
    </location>
</feature>
<dbReference type="InterPro" id="IPR012826">
    <property type="entry name" value="FliN"/>
</dbReference>
<evidence type="ECO:0000256" key="1">
    <source>
        <dbReference type="SAM" id="MobiDB-lite"/>
    </source>
</evidence>
<dbReference type="Pfam" id="PF01052">
    <property type="entry name" value="FliMN_C"/>
    <property type="match status" value="1"/>
</dbReference>
<dbReference type="NCBIfam" id="NF005995">
    <property type="entry name" value="PRK08119.1"/>
    <property type="match status" value="1"/>
</dbReference>
<protein>
    <submittedName>
        <fullName evidence="4">Flagellar motor switch phosphatase FliY</fullName>
    </submittedName>
</protein>
<dbReference type="InterPro" id="IPR001543">
    <property type="entry name" value="FliN-like_C"/>
</dbReference>
<keyword evidence="4" id="KW-0969">Cilium</keyword>
<dbReference type="PANTHER" id="PTHR43484:SF1">
    <property type="entry name" value="FLAGELLAR MOTOR SWITCH PROTEIN FLIN"/>
    <property type="match status" value="1"/>
</dbReference>